<dbReference type="AlphaFoldDB" id="A0A0R2K1H0"/>
<dbReference type="PANTHER" id="PTHR11614">
    <property type="entry name" value="PHOSPHOLIPASE-RELATED"/>
    <property type="match status" value="1"/>
</dbReference>
<evidence type="ECO:0000313" key="6">
    <source>
        <dbReference type="Proteomes" id="UP000051749"/>
    </source>
</evidence>
<dbReference type="InterPro" id="IPR029058">
    <property type="entry name" value="AB_hydrolase_fold"/>
</dbReference>
<dbReference type="STRING" id="319653.SAMN04487973_10330"/>
<evidence type="ECO:0000256" key="1">
    <source>
        <dbReference type="ARBA" id="ARBA00004196"/>
    </source>
</evidence>
<evidence type="ECO:0000256" key="3">
    <source>
        <dbReference type="ARBA" id="ARBA00022801"/>
    </source>
</evidence>
<proteinExistence type="inferred from homology"/>
<dbReference type="InterPro" id="IPR002410">
    <property type="entry name" value="Peptidase_S33"/>
</dbReference>
<dbReference type="OrthoDB" id="53505at2"/>
<feature type="domain" description="AB hydrolase-1" evidence="4">
    <location>
        <begin position="48"/>
        <end position="308"/>
    </location>
</feature>
<keyword evidence="3" id="KW-0378">Hydrolase</keyword>
<sequence>MLNKTINQIEVFSILTVFSNPGVHFQGYLTLNGIQQWVSIVGQATTNPVLLIIHGGPASTYSVFTRATQLFSQKLTVVHWDQRGAGKTYRKQPVVPKSLQNLVDDGIELSKKIKQLLPKVPIILLGSSIGSITANLMVQQAESLYTAYIGTEQMTRFSHQYAFNQLMFETSHRFLKQNWLQKYPFNADAWSAKQIETFNIFSALQKTDVDNMVTNLFIPNLLQCPSYGPQDYIAFAKGMIVSYNSLHTELDTFDYNRLLTETNLPFYIFQGEHDPITPTQATKIYFNQIKAPRKKMIIVPGTGHLCMFARPRYFIDKASELRRLVLKK</sequence>
<name>A0A0R2K1H0_9LACO</name>
<comment type="caution">
    <text evidence="5">The sequence shown here is derived from an EMBL/GenBank/DDBJ whole genome shotgun (WGS) entry which is preliminary data.</text>
</comment>
<comment type="similarity">
    <text evidence="2">Belongs to the peptidase S33 family.</text>
</comment>
<dbReference type="InterPro" id="IPR051044">
    <property type="entry name" value="MAG_DAG_Lipase"/>
</dbReference>
<dbReference type="Pfam" id="PF00561">
    <property type="entry name" value="Abhydrolase_1"/>
    <property type="match status" value="1"/>
</dbReference>
<accession>A0A0R2K1H0</accession>
<dbReference type="GO" id="GO:0004177">
    <property type="term" value="F:aminopeptidase activity"/>
    <property type="evidence" value="ECO:0007669"/>
    <property type="project" value="UniProtKB-EC"/>
</dbReference>
<dbReference type="GO" id="GO:0006508">
    <property type="term" value="P:proteolysis"/>
    <property type="evidence" value="ECO:0007669"/>
    <property type="project" value="InterPro"/>
</dbReference>
<dbReference type="SUPFAM" id="SSF53474">
    <property type="entry name" value="alpha/beta-Hydrolases"/>
    <property type="match status" value="1"/>
</dbReference>
<dbReference type="Gene3D" id="3.40.50.1820">
    <property type="entry name" value="alpha/beta hydrolase"/>
    <property type="match status" value="1"/>
</dbReference>
<evidence type="ECO:0000256" key="2">
    <source>
        <dbReference type="ARBA" id="ARBA00010088"/>
    </source>
</evidence>
<dbReference type="PRINTS" id="PR00793">
    <property type="entry name" value="PROAMNOPTASE"/>
</dbReference>
<organism evidence="5 6">
    <name type="scientific">Pediococcus ethanolidurans</name>
    <dbReference type="NCBI Taxonomy" id="319653"/>
    <lineage>
        <taxon>Bacteria</taxon>
        <taxon>Bacillati</taxon>
        <taxon>Bacillota</taxon>
        <taxon>Bacilli</taxon>
        <taxon>Lactobacillales</taxon>
        <taxon>Lactobacillaceae</taxon>
        <taxon>Pediococcus</taxon>
    </lineage>
</organism>
<dbReference type="GO" id="GO:0030313">
    <property type="term" value="C:cell envelope"/>
    <property type="evidence" value="ECO:0007669"/>
    <property type="project" value="UniProtKB-SubCell"/>
</dbReference>
<protein>
    <recommendedName>
        <fullName evidence="4">AB hydrolase-1 domain-containing protein</fullName>
    </recommendedName>
</protein>
<dbReference type="EMBL" id="JQBY01000002">
    <property type="protein sequence ID" value="KRN83379.1"/>
    <property type="molecule type" value="Genomic_DNA"/>
</dbReference>
<evidence type="ECO:0000259" key="4">
    <source>
        <dbReference type="Pfam" id="PF00561"/>
    </source>
</evidence>
<dbReference type="PATRIC" id="fig|319653.3.peg.818"/>
<dbReference type="InterPro" id="IPR000073">
    <property type="entry name" value="AB_hydrolase_1"/>
</dbReference>
<evidence type="ECO:0000313" key="5">
    <source>
        <dbReference type="EMBL" id="KRN83379.1"/>
    </source>
</evidence>
<dbReference type="Proteomes" id="UP000051749">
    <property type="component" value="Unassembled WGS sequence"/>
</dbReference>
<reference evidence="5 6" key="1">
    <citation type="journal article" date="2015" name="Genome Announc.">
        <title>Expanding the biotechnology potential of lactobacilli through comparative genomics of 213 strains and associated genera.</title>
        <authorList>
            <person name="Sun Z."/>
            <person name="Harris H.M."/>
            <person name="McCann A."/>
            <person name="Guo C."/>
            <person name="Argimon S."/>
            <person name="Zhang W."/>
            <person name="Yang X."/>
            <person name="Jeffery I.B."/>
            <person name="Cooney J.C."/>
            <person name="Kagawa T.F."/>
            <person name="Liu W."/>
            <person name="Song Y."/>
            <person name="Salvetti E."/>
            <person name="Wrobel A."/>
            <person name="Rasinkangas P."/>
            <person name="Parkhill J."/>
            <person name="Rea M.C."/>
            <person name="O'Sullivan O."/>
            <person name="Ritari J."/>
            <person name="Douillard F.P."/>
            <person name="Paul Ross R."/>
            <person name="Yang R."/>
            <person name="Briner A.E."/>
            <person name="Felis G.E."/>
            <person name="de Vos W.M."/>
            <person name="Barrangou R."/>
            <person name="Klaenhammer T.R."/>
            <person name="Caufield P.W."/>
            <person name="Cui Y."/>
            <person name="Zhang H."/>
            <person name="O'Toole P.W."/>
        </authorList>
    </citation>
    <scope>NUCLEOTIDE SEQUENCE [LARGE SCALE GENOMIC DNA]</scope>
    <source>
        <strain evidence="5 6">DSM 22301</strain>
    </source>
</reference>
<comment type="subcellular location">
    <subcellularLocation>
        <location evidence="1">Cell envelope</location>
    </subcellularLocation>
</comment>
<gene>
    <name evidence="5" type="ORF">IV87_GL000808</name>
</gene>